<evidence type="ECO:0000313" key="2">
    <source>
        <dbReference type="Proteomes" id="UP000438120"/>
    </source>
</evidence>
<dbReference type="RefSeq" id="WP_154547416.1">
    <property type="nucleotide sequence ID" value="NZ_VUMX01000004.1"/>
</dbReference>
<dbReference type="Proteomes" id="UP000438120">
    <property type="component" value="Unassembled WGS sequence"/>
</dbReference>
<dbReference type="EMBL" id="VUMX01000004">
    <property type="protein sequence ID" value="MST86550.1"/>
    <property type="molecule type" value="Genomic_DNA"/>
</dbReference>
<protein>
    <submittedName>
        <fullName evidence="1">Uncharacterized protein</fullName>
    </submittedName>
</protein>
<dbReference type="AlphaFoldDB" id="A0A6A8MDI5"/>
<reference evidence="1 2" key="1">
    <citation type="submission" date="2019-08" db="EMBL/GenBank/DDBJ databases">
        <title>In-depth cultivation of the pig gut microbiome towards novel bacterial diversity and tailored functional studies.</title>
        <authorList>
            <person name="Wylensek D."/>
            <person name="Hitch T.C.A."/>
            <person name="Clavel T."/>
        </authorList>
    </citation>
    <scope>NUCLEOTIDE SEQUENCE [LARGE SCALE GENOMIC DNA]</scope>
    <source>
        <strain evidence="1 2">Bifido-178-WT-2B</strain>
    </source>
</reference>
<proteinExistence type="predicted"/>
<organism evidence="1 2">
    <name type="scientific">Lactobacillus porci</name>
    <dbReference type="NCBI Taxonomy" id="2012477"/>
    <lineage>
        <taxon>Bacteria</taxon>
        <taxon>Bacillati</taxon>
        <taxon>Bacillota</taxon>
        <taxon>Bacilli</taxon>
        <taxon>Lactobacillales</taxon>
        <taxon>Lactobacillaceae</taxon>
        <taxon>Lactobacillus</taxon>
    </lineage>
</organism>
<accession>A0A6A8MDI5</accession>
<evidence type="ECO:0000313" key="1">
    <source>
        <dbReference type="EMBL" id="MST86550.1"/>
    </source>
</evidence>
<comment type="caution">
    <text evidence="1">The sequence shown here is derived from an EMBL/GenBank/DDBJ whole genome shotgun (WGS) entry which is preliminary data.</text>
</comment>
<gene>
    <name evidence="1" type="ORF">FYJ62_02565</name>
</gene>
<sequence>MKATKIILEAGPTYQEGANNWFERLTLESGFLQEELGHQEDGKALLTWSYKTDSQKFAACFAQAGQLLEKITHEIRDYRDAADDYLKVQLFENSSKTLNTITEFSPLQPDMQELLRVLNQMVPACEDRMLLFNPVEDDLAYPVKSTPEWDAKAEKWLNQEVIFGGTVLENQTSLGESQVTLRMDDGGTVLVKYFDRDSDQLLEYGNGITVGGRLMVRGAFVGKDADTFVVVPDTIYDR</sequence>
<name>A0A6A8MDI5_9LACO</name>
<keyword evidence="2" id="KW-1185">Reference proteome</keyword>